<sequence>MIHIRNTRPGDIPALADIERSSAALFRGTHMEFAIDHPPLGAATHEAGIAEGSHWIAEVDGARAGFCCAQAIDDLLYIAELSVGQAYQRLGLGRALMDAAIAHAKANCAGACLITDRELAWNRPFYATLGFADWDEPSAAAKAILADEIEGGFDPATRCAMILRFR</sequence>
<keyword evidence="1 4" id="KW-0808">Transferase</keyword>
<dbReference type="AlphaFoldDB" id="A0A842HVK2"/>
<name>A0A842HVK2_9SPHN</name>
<dbReference type="PANTHER" id="PTHR43877">
    <property type="entry name" value="AMINOALKYLPHOSPHONATE N-ACETYLTRANSFERASE-RELATED-RELATED"/>
    <property type="match status" value="1"/>
</dbReference>
<reference evidence="4 5" key="1">
    <citation type="submission" date="2020-08" db="EMBL/GenBank/DDBJ databases">
        <title>Draft genome sequence of Parasphingopyxis sp. GrpM-11.</title>
        <authorList>
            <person name="Oh J."/>
            <person name="Roh D.-H."/>
        </authorList>
    </citation>
    <scope>NUCLEOTIDE SEQUENCE [LARGE SCALE GENOMIC DNA]</scope>
    <source>
        <strain evidence="4 5">GrpM-11</strain>
    </source>
</reference>
<accession>A0A842HVK2</accession>
<evidence type="ECO:0000259" key="3">
    <source>
        <dbReference type="PROSITE" id="PS51186"/>
    </source>
</evidence>
<dbReference type="PROSITE" id="PS51186">
    <property type="entry name" value="GNAT"/>
    <property type="match status" value="1"/>
</dbReference>
<comment type="caution">
    <text evidence="4">The sequence shown here is derived from an EMBL/GenBank/DDBJ whole genome shotgun (WGS) entry which is preliminary data.</text>
</comment>
<dbReference type="CDD" id="cd04301">
    <property type="entry name" value="NAT_SF"/>
    <property type="match status" value="1"/>
</dbReference>
<dbReference type="Gene3D" id="3.40.630.30">
    <property type="match status" value="1"/>
</dbReference>
<dbReference type="SUPFAM" id="SSF55729">
    <property type="entry name" value="Acyl-CoA N-acyltransferases (Nat)"/>
    <property type="match status" value="1"/>
</dbReference>
<proteinExistence type="predicted"/>
<evidence type="ECO:0000256" key="2">
    <source>
        <dbReference type="ARBA" id="ARBA00023315"/>
    </source>
</evidence>
<dbReference type="PANTHER" id="PTHR43877:SF1">
    <property type="entry name" value="ACETYLTRANSFERASE"/>
    <property type="match status" value="1"/>
</dbReference>
<dbReference type="InterPro" id="IPR016181">
    <property type="entry name" value="Acyl_CoA_acyltransferase"/>
</dbReference>
<protein>
    <submittedName>
        <fullName evidence="4">GNAT family N-acetyltransferase</fullName>
    </submittedName>
</protein>
<dbReference type="EMBL" id="JACJVJ010000001">
    <property type="protein sequence ID" value="MBC2776992.1"/>
    <property type="molecule type" value="Genomic_DNA"/>
</dbReference>
<dbReference type="InterPro" id="IPR050832">
    <property type="entry name" value="Bact_Acetyltransf"/>
</dbReference>
<feature type="domain" description="N-acetyltransferase" evidence="3">
    <location>
        <begin position="2"/>
        <end position="147"/>
    </location>
</feature>
<dbReference type="Pfam" id="PF13508">
    <property type="entry name" value="Acetyltransf_7"/>
    <property type="match status" value="1"/>
</dbReference>
<keyword evidence="5" id="KW-1185">Reference proteome</keyword>
<evidence type="ECO:0000256" key="1">
    <source>
        <dbReference type="ARBA" id="ARBA00022679"/>
    </source>
</evidence>
<organism evidence="4 5">
    <name type="scientific">Parasphingopyxis marina</name>
    <dbReference type="NCBI Taxonomy" id="2761622"/>
    <lineage>
        <taxon>Bacteria</taxon>
        <taxon>Pseudomonadati</taxon>
        <taxon>Pseudomonadota</taxon>
        <taxon>Alphaproteobacteria</taxon>
        <taxon>Sphingomonadales</taxon>
        <taxon>Sphingomonadaceae</taxon>
        <taxon>Parasphingopyxis</taxon>
    </lineage>
</organism>
<gene>
    <name evidence="4" type="ORF">H6P80_05085</name>
</gene>
<evidence type="ECO:0000313" key="4">
    <source>
        <dbReference type="EMBL" id="MBC2776992.1"/>
    </source>
</evidence>
<keyword evidence="2" id="KW-0012">Acyltransferase</keyword>
<dbReference type="InterPro" id="IPR000182">
    <property type="entry name" value="GNAT_dom"/>
</dbReference>
<dbReference type="Proteomes" id="UP000564378">
    <property type="component" value="Unassembled WGS sequence"/>
</dbReference>
<evidence type="ECO:0000313" key="5">
    <source>
        <dbReference type="Proteomes" id="UP000564378"/>
    </source>
</evidence>
<dbReference type="GO" id="GO:0016747">
    <property type="term" value="F:acyltransferase activity, transferring groups other than amino-acyl groups"/>
    <property type="evidence" value="ECO:0007669"/>
    <property type="project" value="InterPro"/>
</dbReference>
<dbReference type="RefSeq" id="WP_185800237.1">
    <property type="nucleotide sequence ID" value="NZ_JACJVJ010000001.1"/>
</dbReference>